<dbReference type="SUPFAM" id="SSF49899">
    <property type="entry name" value="Concanavalin A-like lectins/glucanases"/>
    <property type="match status" value="1"/>
</dbReference>
<feature type="compositionally biased region" description="Low complexity" evidence="20">
    <location>
        <begin position="378"/>
        <end position="392"/>
    </location>
</feature>
<keyword evidence="11" id="KW-0325">Glycoprotein</keyword>
<keyword evidence="14" id="KW-0961">Cell wall biogenesis/degradation</keyword>
<evidence type="ECO:0000259" key="22">
    <source>
        <dbReference type="PROSITE" id="PS51762"/>
    </source>
</evidence>
<evidence type="ECO:0000256" key="4">
    <source>
        <dbReference type="ARBA" id="ARBA00022622"/>
    </source>
</evidence>
<dbReference type="PROSITE" id="PS51257">
    <property type="entry name" value="PROKAR_LIPOPROTEIN"/>
    <property type="match status" value="1"/>
</dbReference>
<reference evidence="23 24" key="1">
    <citation type="submission" date="2018-05" db="EMBL/GenBank/DDBJ databases">
        <title>Genome sequencing and assembly of the regulated plant pathogen Lachnellula willkommii and related sister species for the development of diagnostic species identification markers.</title>
        <authorList>
            <person name="Giroux E."/>
            <person name="Bilodeau G."/>
        </authorList>
    </citation>
    <scope>NUCLEOTIDE SEQUENCE [LARGE SCALE GENOMIC DNA]</scope>
    <source>
        <strain evidence="23 24">CBS 197.66</strain>
    </source>
</reference>
<dbReference type="GO" id="GO:0016757">
    <property type="term" value="F:glycosyltransferase activity"/>
    <property type="evidence" value="ECO:0007669"/>
    <property type="project" value="UniProtKB-KW"/>
</dbReference>
<keyword evidence="5" id="KW-0328">Glycosyltransferase</keyword>
<dbReference type="Proteomes" id="UP000462212">
    <property type="component" value="Unassembled WGS sequence"/>
</dbReference>
<keyword evidence="8 17" id="KW-0378">Hydrolase</keyword>
<comment type="function">
    <text evidence="16">Dual chitinase/transglycosylase that plays a role in cell wall architecture. Chitinase and transglycosylase activities are coupled. Required for the polysaccharide cross-linking at the septa and the cell wall. More specifically, transfers chitin to 1,6-beta-glucan in the cell wall.</text>
</comment>
<dbReference type="GO" id="GO:0005975">
    <property type="term" value="P:carbohydrate metabolic process"/>
    <property type="evidence" value="ECO:0007669"/>
    <property type="project" value="InterPro"/>
</dbReference>
<feature type="signal peptide" evidence="21">
    <location>
        <begin position="1"/>
        <end position="22"/>
    </location>
</feature>
<keyword evidence="4" id="KW-0336">GPI-anchor</keyword>
<feature type="active site" description="Proton donor" evidence="18">
    <location>
        <position position="140"/>
    </location>
</feature>
<dbReference type="GO" id="GO:0098552">
    <property type="term" value="C:side of membrane"/>
    <property type="evidence" value="ECO:0007669"/>
    <property type="project" value="UniProtKB-KW"/>
</dbReference>
<dbReference type="OrthoDB" id="4781at2759"/>
<dbReference type="EMBL" id="QGMJ01000744">
    <property type="protein sequence ID" value="TVY33772.1"/>
    <property type="molecule type" value="Genomic_DNA"/>
</dbReference>
<dbReference type="GO" id="GO:0031505">
    <property type="term" value="P:fungal-type cell wall organization"/>
    <property type="evidence" value="ECO:0007669"/>
    <property type="project" value="TreeGrafter"/>
</dbReference>
<evidence type="ECO:0000256" key="8">
    <source>
        <dbReference type="ARBA" id="ARBA00022801"/>
    </source>
</evidence>
<dbReference type="Gene3D" id="2.60.120.200">
    <property type="match status" value="1"/>
</dbReference>
<dbReference type="InterPro" id="IPR017168">
    <property type="entry name" value="CHR-like"/>
</dbReference>
<comment type="subcellular location">
    <subcellularLocation>
        <location evidence="2">Cell envelope</location>
    </subcellularLocation>
    <subcellularLocation>
        <location evidence="3">Membrane</location>
        <topology evidence="3">Lipid-anchor</topology>
        <topology evidence="3">GPI-anchor</topology>
    </subcellularLocation>
</comment>
<keyword evidence="12" id="KW-0449">Lipoprotein</keyword>
<evidence type="ECO:0000256" key="21">
    <source>
        <dbReference type="SAM" id="SignalP"/>
    </source>
</evidence>
<evidence type="ECO:0000256" key="16">
    <source>
        <dbReference type="ARBA" id="ARBA00093308"/>
    </source>
</evidence>
<dbReference type="CDD" id="cd02183">
    <property type="entry name" value="GH16_fungal_CRH1_transglycosylase"/>
    <property type="match status" value="1"/>
</dbReference>
<proteinExistence type="inferred from homology"/>
<keyword evidence="13 23" id="KW-0326">Glycosidase</keyword>
<feature type="domain" description="GH16" evidence="22">
    <location>
        <begin position="13"/>
        <end position="246"/>
    </location>
</feature>
<name>A0A8H8RFW6_9HELO</name>
<dbReference type="GO" id="GO:0008843">
    <property type="term" value="F:endochitinase activity"/>
    <property type="evidence" value="ECO:0007669"/>
    <property type="project" value="UniProtKB-EC"/>
</dbReference>
<evidence type="ECO:0000256" key="7">
    <source>
        <dbReference type="ARBA" id="ARBA00022729"/>
    </source>
</evidence>
<accession>A0A8H8RFW6</accession>
<keyword evidence="10 19" id="KW-1015">Disulfide bond</keyword>
<evidence type="ECO:0000313" key="24">
    <source>
        <dbReference type="Proteomes" id="UP000462212"/>
    </source>
</evidence>
<dbReference type="PIRSF" id="PIRSF037299">
    <property type="entry name" value="Glycosidase_CRH1_prd"/>
    <property type="match status" value="1"/>
</dbReference>
<evidence type="ECO:0000256" key="18">
    <source>
        <dbReference type="PIRSR" id="PIRSR037299-1"/>
    </source>
</evidence>
<evidence type="ECO:0000256" key="17">
    <source>
        <dbReference type="PIRNR" id="PIRNR037299"/>
    </source>
</evidence>
<feature type="disulfide bond" evidence="19">
    <location>
        <begin position="43"/>
        <end position="52"/>
    </location>
</feature>
<evidence type="ECO:0000256" key="14">
    <source>
        <dbReference type="ARBA" id="ARBA00023316"/>
    </source>
</evidence>
<dbReference type="FunFam" id="2.60.120.200:FF:000152">
    <property type="entry name" value="Cell wall glucanase"/>
    <property type="match status" value="1"/>
</dbReference>
<dbReference type="EC" id="3.2.-.-" evidence="17"/>
<gene>
    <name evidence="23" type="ORF">LSUB1_G007984</name>
</gene>
<dbReference type="InterPro" id="IPR050546">
    <property type="entry name" value="Glycosyl_Hydrlase_16"/>
</dbReference>
<keyword evidence="9 17" id="KW-0472">Membrane</keyword>
<keyword evidence="24" id="KW-1185">Reference proteome</keyword>
<evidence type="ECO:0000256" key="9">
    <source>
        <dbReference type="ARBA" id="ARBA00023136"/>
    </source>
</evidence>
<feature type="region of interest" description="Disordered" evidence="20">
    <location>
        <begin position="378"/>
        <end position="397"/>
    </location>
</feature>
<comment type="similarity">
    <text evidence="15">Belongs to the glycosyl hydrolase 16 family. CRH1 subfamily.</text>
</comment>
<evidence type="ECO:0000256" key="11">
    <source>
        <dbReference type="ARBA" id="ARBA00023180"/>
    </source>
</evidence>
<evidence type="ECO:0000256" key="13">
    <source>
        <dbReference type="ARBA" id="ARBA00023295"/>
    </source>
</evidence>
<evidence type="ECO:0000256" key="1">
    <source>
        <dbReference type="ARBA" id="ARBA00000822"/>
    </source>
</evidence>
<evidence type="ECO:0000256" key="20">
    <source>
        <dbReference type="SAM" id="MobiDB-lite"/>
    </source>
</evidence>
<feature type="chain" id="PRO_5034551765" description="Crh-like protein" evidence="21">
    <location>
        <begin position="23"/>
        <end position="501"/>
    </location>
</feature>
<comment type="caution">
    <text evidence="23">The sequence shown here is derived from an EMBL/GenBank/DDBJ whole genome shotgun (WGS) entry which is preliminary data.</text>
</comment>
<dbReference type="AlphaFoldDB" id="A0A8H8RFW6"/>
<keyword evidence="6" id="KW-0808">Transferase</keyword>
<organism evidence="23 24">
    <name type="scientific">Lachnellula subtilissima</name>
    <dbReference type="NCBI Taxonomy" id="602034"/>
    <lineage>
        <taxon>Eukaryota</taxon>
        <taxon>Fungi</taxon>
        <taxon>Dikarya</taxon>
        <taxon>Ascomycota</taxon>
        <taxon>Pezizomycotina</taxon>
        <taxon>Leotiomycetes</taxon>
        <taxon>Helotiales</taxon>
        <taxon>Lachnaceae</taxon>
        <taxon>Lachnellula</taxon>
    </lineage>
</organism>
<dbReference type="GO" id="GO:0009277">
    <property type="term" value="C:fungal-type cell wall"/>
    <property type="evidence" value="ECO:0007669"/>
    <property type="project" value="TreeGrafter"/>
</dbReference>
<evidence type="ECO:0000256" key="12">
    <source>
        <dbReference type="ARBA" id="ARBA00023288"/>
    </source>
</evidence>
<evidence type="ECO:0000256" key="10">
    <source>
        <dbReference type="ARBA" id="ARBA00023157"/>
    </source>
</evidence>
<evidence type="ECO:0000256" key="5">
    <source>
        <dbReference type="ARBA" id="ARBA00022676"/>
    </source>
</evidence>
<dbReference type="PANTHER" id="PTHR10963">
    <property type="entry name" value="GLYCOSYL HYDROLASE-RELATED"/>
    <property type="match status" value="1"/>
</dbReference>
<evidence type="ECO:0000313" key="23">
    <source>
        <dbReference type="EMBL" id="TVY33772.1"/>
    </source>
</evidence>
<evidence type="ECO:0000256" key="6">
    <source>
        <dbReference type="ARBA" id="ARBA00022679"/>
    </source>
</evidence>
<dbReference type="PROSITE" id="PS51762">
    <property type="entry name" value="GH16_2"/>
    <property type="match status" value="1"/>
</dbReference>
<evidence type="ECO:0000256" key="19">
    <source>
        <dbReference type="PIRSR" id="PIRSR037299-2"/>
    </source>
</evidence>
<dbReference type="Pfam" id="PF00722">
    <property type="entry name" value="Glyco_hydro_16"/>
    <property type="match status" value="1"/>
</dbReference>
<keyword evidence="7 21" id="KW-0732">Signal</keyword>
<comment type="catalytic activity">
    <reaction evidence="1">
        <text>Random endo-hydrolysis of N-acetyl-beta-D-glucosaminide (1-&gt;4)-beta-linkages in chitin and chitodextrins.</text>
        <dbReference type="EC" id="3.2.1.14"/>
    </reaction>
</comment>
<dbReference type="InterPro" id="IPR000757">
    <property type="entry name" value="Beta-glucanase-like"/>
</dbReference>
<sequence length="501" mass="51268">MFSRSILSFAAAVLFSCNPALSQTYSSCNPLFGSKSLNHRWYCTTTDRILACPADTALGKAISIDFTKGEVDSFTATGSPTYDSSGAHFTVAKSGDSPQLTSIFYIMFGKVELTMKSAPGAGIVSTLVLESDDLDEIDMEWLGADDTEVQTNYFGKGDVTTYNRGAFNPAANNQGEFITYTIEWTQDQVTWSVGNSVVRVLTPATADTNQYPQSPMRVKFGAWAGGDSSNPAGTIQWARGPTDYTKGPFTMTVQSLAVTDYSTGTQYKYGDTTGDWGSIQAVGGKVNGNAGSAATAVASADVPAVTSASPSIPAGGIGGNSHTDTASQTGWPWVAATTLSTAVAATSAPGVPAGWVITSSGKLVPASSAAVLAASTLSSSADQPSSPSSPSSGVILETGWDDRGFATTRTIVSGGATKSYDQQGFLITSTPAMASTMASTPATAAAASTTAGGVCFGTNCGPNNKIVGTSTSKAAGARQTSAWGSMAVLGIAAAVVERLLL</sequence>
<evidence type="ECO:0000256" key="15">
    <source>
        <dbReference type="ARBA" id="ARBA00038074"/>
    </source>
</evidence>
<dbReference type="InterPro" id="IPR013320">
    <property type="entry name" value="ConA-like_dom_sf"/>
</dbReference>
<evidence type="ECO:0000256" key="3">
    <source>
        <dbReference type="ARBA" id="ARBA00004589"/>
    </source>
</evidence>
<dbReference type="PANTHER" id="PTHR10963:SF68">
    <property type="entry name" value="GLYCOSIDASE CRH1-RELATED"/>
    <property type="match status" value="1"/>
</dbReference>
<feature type="active site" description="Nucleophile" evidence="18">
    <location>
        <position position="136"/>
    </location>
</feature>
<protein>
    <recommendedName>
        <fullName evidence="17">Crh-like protein</fullName>
        <ecNumber evidence="17">3.2.-.-</ecNumber>
    </recommendedName>
</protein>
<evidence type="ECO:0000256" key="2">
    <source>
        <dbReference type="ARBA" id="ARBA00004196"/>
    </source>
</evidence>